<evidence type="ECO:0000256" key="5">
    <source>
        <dbReference type="ARBA" id="ARBA00022906"/>
    </source>
</evidence>
<feature type="compositionally biased region" description="Basic and acidic residues" evidence="8">
    <location>
        <begin position="132"/>
        <end position="147"/>
    </location>
</feature>
<sequence>MKKSWKYLGLSILSLGLLGACGTDNSTQKTEKTSDKLSIVTTFYPMYEFTKQIVGDEADVTLMVPAGQEPHDYEPSAKDIANIQSADVFVYHNPNMEGWVAKASKSWQKNAPHIIEGTKNMVLLPGTEEEEGHSHSEGEEGHSHELDPHTWLAPSLAMKEVESIKEQLVKLYPKKESVFTSNAEKYLTKLKALDEEYQTTLSNAKQKSFVTQHAAFGYLALEYGLTQVPIAGLSPEQEPSPTRLAELKTYVQDNDIQYIYFEENANDKVARTLANEANVKLLVLNPLESLTKEQMKNGEDYISVMKENLAALEKTVSVAGKTVQPETTTDSQHTVANGYFEDKAVKDRTLSDYKGDWQSVYPLLQDGTLDQVFDYKAKINKDMTAAEYKAYYETGYKTDVNQIIIKDNTMDFVVNGEHHKYTYEYKGYKILNYKKGNRGVRYLFEATDANAGNYKYVQFSDHNIAPVKTSHFHIFFGGESQEKLLDEMDNWPTYYPSSDSKLEVAQEMMAH</sequence>
<proteinExistence type="inferred from homology"/>
<dbReference type="PROSITE" id="PS51257">
    <property type="entry name" value="PROKAR_LIPOPROTEIN"/>
    <property type="match status" value="1"/>
</dbReference>
<evidence type="ECO:0000259" key="10">
    <source>
        <dbReference type="Pfam" id="PF09223"/>
    </source>
</evidence>
<dbReference type="PRINTS" id="PR00691">
    <property type="entry name" value="ADHESINB"/>
</dbReference>
<evidence type="ECO:0000256" key="7">
    <source>
        <dbReference type="RuleBase" id="RU003512"/>
    </source>
</evidence>
<evidence type="ECO:0000256" key="8">
    <source>
        <dbReference type="SAM" id="MobiDB-lite"/>
    </source>
</evidence>
<evidence type="ECO:0000256" key="1">
    <source>
        <dbReference type="ARBA" id="ARBA00011028"/>
    </source>
</evidence>
<dbReference type="EMBL" id="JBHUMO010000001">
    <property type="protein sequence ID" value="MFD2727877.1"/>
    <property type="molecule type" value="Genomic_DNA"/>
</dbReference>
<feature type="signal peptide" evidence="9">
    <location>
        <begin position="1"/>
        <end position="22"/>
    </location>
</feature>
<comment type="similarity">
    <text evidence="1 7">Belongs to the bacterial solute-binding protein 9 family.</text>
</comment>
<comment type="caution">
    <text evidence="11">The sequence shown here is derived from an EMBL/GenBank/DDBJ whole genome shotgun (WGS) entry which is preliminary data.</text>
</comment>
<dbReference type="InterPro" id="IPR012674">
    <property type="entry name" value="Calycin"/>
</dbReference>
<dbReference type="Proteomes" id="UP001597427">
    <property type="component" value="Unassembled WGS sequence"/>
</dbReference>
<dbReference type="CDD" id="cd01017">
    <property type="entry name" value="AdcA"/>
    <property type="match status" value="1"/>
</dbReference>
<organism evidence="11 12">
    <name type="scientific">Enterococcus camelliae</name>
    <dbReference type="NCBI Taxonomy" id="453959"/>
    <lineage>
        <taxon>Bacteria</taxon>
        <taxon>Bacillati</taxon>
        <taxon>Bacillota</taxon>
        <taxon>Bacilli</taxon>
        <taxon>Lactobacillales</taxon>
        <taxon>Enterococcaceae</taxon>
        <taxon>Enterococcus</taxon>
    </lineage>
</organism>
<evidence type="ECO:0000256" key="4">
    <source>
        <dbReference type="ARBA" id="ARBA00022833"/>
    </source>
</evidence>
<keyword evidence="5" id="KW-0864">Zinc transport</keyword>
<dbReference type="Gene3D" id="2.40.128.20">
    <property type="match status" value="1"/>
</dbReference>
<dbReference type="InterPro" id="IPR006129">
    <property type="entry name" value="AdhesinB"/>
</dbReference>
<dbReference type="PRINTS" id="PR00690">
    <property type="entry name" value="ADHESNFAMILY"/>
</dbReference>
<dbReference type="PANTHER" id="PTHR42953">
    <property type="entry name" value="HIGH-AFFINITY ZINC UPTAKE SYSTEM PROTEIN ZNUA-RELATED"/>
    <property type="match status" value="1"/>
</dbReference>
<dbReference type="Pfam" id="PF01297">
    <property type="entry name" value="ZnuA"/>
    <property type="match status" value="1"/>
</dbReference>
<dbReference type="Gene3D" id="3.40.50.1980">
    <property type="entry name" value="Nitrogenase molybdenum iron protein domain"/>
    <property type="match status" value="2"/>
</dbReference>
<feature type="region of interest" description="Disordered" evidence="8">
    <location>
        <begin position="128"/>
        <end position="147"/>
    </location>
</feature>
<evidence type="ECO:0000256" key="9">
    <source>
        <dbReference type="SAM" id="SignalP"/>
    </source>
</evidence>
<evidence type="ECO:0000313" key="12">
    <source>
        <dbReference type="Proteomes" id="UP001597427"/>
    </source>
</evidence>
<keyword evidence="6" id="KW-0406">Ion transport</keyword>
<gene>
    <name evidence="11" type="ORF">ACFSR0_00270</name>
</gene>
<dbReference type="InterPro" id="IPR006127">
    <property type="entry name" value="ZnuA-like"/>
</dbReference>
<name>A0ABW5TFU0_9ENTE</name>
<keyword evidence="12" id="KW-1185">Reference proteome</keyword>
<dbReference type="InterPro" id="IPR006128">
    <property type="entry name" value="Lipoprotein_PsaA-like"/>
</dbReference>
<dbReference type="SUPFAM" id="SSF50814">
    <property type="entry name" value="Lipocalins"/>
    <property type="match status" value="1"/>
</dbReference>
<dbReference type="RefSeq" id="WP_379978735.1">
    <property type="nucleotide sequence ID" value="NZ_JBHUMO010000001.1"/>
</dbReference>
<dbReference type="PANTHER" id="PTHR42953:SF3">
    <property type="entry name" value="HIGH-AFFINITY ZINC UPTAKE SYSTEM PROTEIN ZNUA"/>
    <property type="match status" value="1"/>
</dbReference>
<keyword evidence="3 9" id="KW-0732">Signal</keyword>
<keyword evidence="2 7" id="KW-0813">Transport</keyword>
<keyword evidence="4" id="KW-0862">Zinc</keyword>
<evidence type="ECO:0000256" key="6">
    <source>
        <dbReference type="ARBA" id="ARBA00023065"/>
    </source>
</evidence>
<evidence type="ECO:0000256" key="3">
    <source>
        <dbReference type="ARBA" id="ARBA00022729"/>
    </source>
</evidence>
<dbReference type="SUPFAM" id="SSF53807">
    <property type="entry name" value="Helical backbone' metal receptor"/>
    <property type="match status" value="1"/>
</dbReference>
<dbReference type="InterPro" id="IPR015304">
    <property type="entry name" value="ZinT_dom"/>
</dbReference>
<protein>
    <submittedName>
        <fullName evidence="11">Metal ABC transporter solute-binding protein, Zn/Mn family</fullName>
    </submittedName>
</protein>
<dbReference type="InterPro" id="IPR050492">
    <property type="entry name" value="Bact_metal-bind_prot9"/>
</dbReference>
<accession>A0ABW5TFU0</accession>
<evidence type="ECO:0000256" key="2">
    <source>
        <dbReference type="ARBA" id="ARBA00022448"/>
    </source>
</evidence>
<feature type="domain" description="ZinT" evidence="10">
    <location>
        <begin position="332"/>
        <end position="511"/>
    </location>
</feature>
<dbReference type="Pfam" id="PF09223">
    <property type="entry name" value="ZinT"/>
    <property type="match status" value="1"/>
</dbReference>
<evidence type="ECO:0000313" key="11">
    <source>
        <dbReference type="EMBL" id="MFD2727877.1"/>
    </source>
</evidence>
<feature type="chain" id="PRO_5047463211" evidence="9">
    <location>
        <begin position="23"/>
        <end position="511"/>
    </location>
</feature>
<reference evidence="12" key="1">
    <citation type="journal article" date="2019" name="Int. J. Syst. Evol. Microbiol.">
        <title>The Global Catalogue of Microorganisms (GCM) 10K type strain sequencing project: providing services to taxonomists for standard genome sequencing and annotation.</title>
        <authorList>
            <consortium name="The Broad Institute Genomics Platform"/>
            <consortium name="The Broad Institute Genome Sequencing Center for Infectious Disease"/>
            <person name="Wu L."/>
            <person name="Ma J."/>
        </authorList>
    </citation>
    <scope>NUCLEOTIDE SEQUENCE [LARGE SCALE GENOMIC DNA]</scope>
    <source>
        <strain evidence="12">TISTR 932</strain>
    </source>
</reference>